<dbReference type="OrthoDB" id="9798935at2"/>
<sequence length="415" mass="45290">MLENKKNLFFQKKRAIIALLSFVVLVSVISYAAYESSKKKVTLVANGKVKDIRTHADTVKELLKNTGVTPRSHDVVQPGIHTNLSDNMKVVWEPAQKIQFTEKGETKTVWTTADTVQGFFKTHHINIKAHDQVKPSLNTKIDGGMAVSYKPGFQIDLTDGKHNKKVWASSMTVSELLAQKGIDLSKNDRVEPGKNVTLTPNTNVKVIRVKKAEDIVKEPLKFDTVKKDSGDLEKGKKKVLSDGHEGQVAKHYEVTYENGKEVARKLIGKEVLQESQDRIVALGTKEPVTHDEPNIVPVSAKTTSPPKTAAVSRNASSSNDEVRYVSSTAYTANCSGCSGMTTTGINLKANPNAKVIAVDPNVIPLGTKVYVEGYGYAVAGDTGGSVNGNKIDVFFSSESQANSWGSRRVKIKILN</sequence>
<dbReference type="GO" id="GO:0019867">
    <property type="term" value="C:outer membrane"/>
    <property type="evidence" value="ECO:0007669"/>
    <property type="project" value="InterPro"/>
</dbReference>
<feature type="compositionally biased region" description="Polar residues" evidence="2">
    <location>
        <begin position="300"/>
        <end position="315"/>
    </location>
</feature>
<dbReference type="EMBL" id="SLXK01000035">
    <property type="protein sequence ID" value="TCP22557.1"/>
    <property type="molecule type" value="Genomic_DNA"/>
</dbReference>
<gene>
    <name evidence="4" type="ORF">EV207_13533</name>
</gene>
<dbReference type="RefSeq" id="WP_132747526.1">
    <property type="nucleotide sequence ID" value="NZ_SLXK01000035.1"/>
</dbReference>
<dbReference type="PANTHER" id="PTHR39160:SF4">
    <property type="entry name" value="RESUSCITATION-PROMOTING FACTOR RPFB"/>
    <property type="match status" value="1"/>
</dbReference>
<comment type="caution">
    <text evidence="4">The sequence shown here is derived from an EMBL/GenBank/DDBJ whole genome shotgun (WGS) entry which is preliminary data.</text>
</comment>
<evidence type="ECO:0000256" key="1">
    <source>
        <dbReference type="ARBA" id="ARBA00022729"/>
    </source>
</evidence>
<dbReference type="InterPro" id="IPR010611">
    <property type="entry name" value="3D_dom"/>
</dbReference>
<protein>
    <submittedName>
        <fullName evidence="4">Uncharacterized protein YabE (DUF348 family)</fullName>
    </submittedName>
</protein>
<dbReference type="AlphaFoldDB" id="A0A4R2NLV3"/>
<dbReference type="Pfam" id="PF03990">
    <property type="entry name" value="DUF348"/>
    <property type="match status" value="3"/>
</dbReference>
<keyword evidence="5" id="KW-1185">Reference proteome</keyword>
<feature type="region of interest" description="Disordered" evidence="2">
    <location>
        <begin position="290"/>
        <end position="315"/>
    </location>
</feature>
<dbReference type="Gene3D" id="2.20.230.10">
    <property type="entry name" value="Resuscitation-promoting factor rpfb"/>
    <property type="match status" value="1"/>
</dbReference>
<dbReference type="SUPFAM" id="SSF50685">
    <property type="entry name" value="Barwin-like endoglucanases"/>
    <property type="match status" value="1"/>
</dbReference>
<dbReference type="InterPro" id="IPR036908">
    <property type="entry name" value="RlpA-like_sf"/>
</dbReference>
<dbReference type="InterPro" id="IPR011098">
    <property type="entry name" value="G5_dom"/>
</dbReference>
<evidence type="ECO:0000313" key="4">
    <source>
        <dbReference type="EMBL" id="TCP22557.1"/>
    </source>
</evidence>
<dbReference type="Pfam" id="PF07501">
    <property type="entry name" value="G5"/>
    <property type="match status" value="1"/>
</dbReference>
<organism evidence="4 5">
    <name type="scientific">Scopulibacillus darangshiensis</name>
    <dbReference type="NCBI Taxonomy" id="442528"/>
    <lineage>
        <taxon>Bacteria</taxon>
        <taxon>Bacillati</taxon>
        <taxon>Bacillota</taxon>
        <taxon>Bacilli</taxon>
        <taxon>Bacillales</taxon>
        <taxon>Sporolactobacillaceae</taxon>
        <taxon>Scopulibacillus</taxon>
    </lineage>
</organism>
<dbReference type="CDD" id="cd22786">
    <property type="entry name" value="DPBB_YuiC-like"/>
    <property type="match status" value="1"/>
</dbReference>
<dbReference type="Proteomes" id="UP000295416">
    <property type="component" value="Unassembled WGS sequence"/>
</dbReference>
<evidence type="ECO:0000259" key="3">
    <source>
        <dbReference type="PROSITE" id="PS51109"/>
    </source>
</evidence>
<evidence type="ECO:0000313" key="5">
    <source>
        <dbReference type="Proteomes" id="UP000295416"/>
    </source>
</evidence>
<dbReference type="PANTHER" id="PTHR39160">
    <property type="entry name" value="CELL WALL-BINDING PROTEIN YOCH"/>
    <property type="match status" value="1"/>
</dbReference>
<evidence type="ECO:0000256" key="2">
    <source>
        <dbReference type="SAM" id="MobiDB-lite"/>
    </source>
</evidence>
<dbReference type="InterPro" id="IPR051933">
    <property type="entry name" value="Resuscitation_pf_RpfB"/>
</dbReference>
<dbReference type="Gene3D" id="2.40.40.10">
    <property type="entry name" value="RlpA-like domain"/>
    <property type="match status" value="1"/>
</dbReference>
<keyword evidence="1" id="KW-0732">Signal</keyword>
<dbReference type="InterPro" id="IPR007137">
    <property type="entry name" value="DUF348"/>
</dbReference>
<proteinExistence type="predicted"/>
<dbReference type="Pfam" id="PF06725">
    <property type="entry name" value="3D"/>
    <property type="match status" value="1"/>
</dbReference>
<dbReference type="PROSITE" id="PS51109">
    <property type="entry name" value="G5"/>
    <property type="match status" value="1"/>
</dbReference>
<accession>A0A4R2NLV3</accession>
<dbReference type="SMART" id="SM01208">
    <property type="entry name" value="G5"/>
    <property type="match status" value="1"/>
</dbReference>
<reference evidence="4 5" key="1">
    <citation type="submission" date="2019-03" db="EMBL/GenBank/DDBJ databases">
        <title>Genomic Encyclopedia of Type Strains, Phase IV (KMG-IV): sequencing the most valuable type-strain genomes for metagenomic binning, comparative biology and taxonomic classification.</title>
        <authorList>
            <person name="Goeker M."/>
        </authorList>
    </citation>
    <scope>NUCLEOTIDE SEQUENCE [LARGE SCALE GENOMIC DNA]</scope>
    <source>
        <strain evidence="4 5">DSM 19377</strain>
    </source>
</reference>
<dbReference type="GO" id="GO:0009254">
    <property type="term" value="P:peptidoglycan turnover"/>
    <property type="evidence" value="ECO:0007669"/>
    <property type="project" value="InterPro"/>
</dbReference>
<dbReference type="GO" id="GO:0004553">
    <property type="term" value="F:hydrolase activity, hydrolyzing O-glycosyl compounds"/>
    <property type="evidence" value="ECO:0007669"/>
    <property type="project" value="InterPro"/>
</dbReference>
<feature type="domain" description="G5" evidence="3">
    <location>
        <begin position="206"/>
        <end position="286"/>
    </location>
</feature>
<name>A0A4R2NLV3_9BACL</name>